<dbReference type="EMBL" id="CAXKWB010031173">
    <property type="protein sequence ID" value="CAL4139147.1"/>
    <property type="molecule type" value="Genomic_DNA"/>
</dbReference>
<dbReference type="AlphaFoldDB" id="A0AAV2RT38"/>
<dbReference type="NCBIfam" id="NF002378">
    <property type="entry name" value="PRK01372.1"/>
    <property type="match status" value="1"/>
</dbReference>
<dbReference type="GO" id="GO:0005524">
    <property type="term" value="F:ATP binding"/>
    <property type="evidence" value="ECO:0007669"/>
    <property type="project" value="UniProtKB-UniRule"/>
</dbReference>
<dbReference type="SUPFAM" id="SSF56059">
    <property type="entry name" value="Glutathione synthetase ATP-binding domain-like"/>
    <property type="match status" value="1"/>
</dbReference>
<keyword evidence="4" id="KW-0067">ATP-binding</keyword>
<organism evidence="6 7">
    <name type="scientific">Meganyctiphanes norvegica</name>
    <name type="common">Northern krill</name>
    <name type="synonym">Thysanopoda norvegica</name>
    <dbReference type="NCBI Taxonomy" id="48144"/>
    <lineage>
        <taxon>Eukaryota</taxon>
        <taxon>Metazoa</taxon>
        <taxon>Ecdysozoa</taxon>
        <taxon>Arthropoda</taxon>
        <taxon>Crustacea</taxon>
        <taxon>Multicrustacea</taxon>
        <taxon>Malacostraca</taxon>
        <taxon>Eumalacostraca</taxon>
        <taxon>Eucarida</taxon>
        <taxon>Euphausiacea</taxon>
        <taxon>Euphausiidae</taxon>
        <taxon>Meganyctiphanes</taxon>
    </lineage>
</organism>
<protein>
    <recommendedName>
        <fullName evidence="5">ATP-grasp domain-containing protein</fullName>
    </recommendedName>
</protein>
<feature type="domain" description="ATP-grasp" evidence="5">
    <location>
        <begin position="126"/>
        <end position="321"/>
    </location>
</feature>
<evidence type="ECO:0000256" key="2">
    <source>
        <dbReference type="ARBA" id="ARBA00022598"/>
    </source>
</evidence>
<dbReference type="SUPFAM" id="SSF52440">
    <property type="entry name" value="PreATP-grasp domain"/>
    <property type="match status" value="1"/>
</dbReference>
<evidence type="ECO:0000256" key="4">
    <source>
        <dbReference type="PROSITE-ProRule" id="PRU00409"/>
    </source>
</evidence>
<keyword evidence="2" id="KW-0436">Ligase</keyword>
<evidence type="ECO:0000256" key="1">
    <source>
        <dbReference type="ARBA" id="ARBA00010871"/>
    </source>
</evidence>
<accession>A0AAV2RT38</accession>
<keyword evidence="4" id="KW-0547">Nucleotide-binding</keyword>
<dbReference type="PANTHER" id="PTHR23132:SF23">
    <property type="entry name" value="D-ALANINE--D-ALANINE LIGASE B"/>
    <property type="match status" value="1"/>
</dbReference>
<dbReference type="GO" id="GO:0071555">
    <property type="term" value="P:cell wall organization"/>
    <property type="evidence" value="ECO:0007669"/>
    <property type="project" value="UniProtKB-KW"/>
</dbReference>
<dbReference type="Gene3D" id="3.40.50.20">
    <property type="match status" value="1"/>
</dbReference>
<name>A0AAV2RT38_MEGNR</name>
<keyword evidence="3" id="KW-0961">Cell wall biogenesis/degradation</keyword>
<dbReference type="InterPro" id="IPR011095">
    <property type="entry name" value="Dala_Dala_lig_C"/>
</dbReference>
<keyword evidence="7" id="KW-1185">Reference proteome</keyword>
<dbReference type="InterPro" id="IPR013815">
    <property type="entry name" value="ATP_grasp_subdomain_1"/>
</dbReference>
<dbReference type="Pfam" id="PF07478">
    <property type="entry name" value="Dala_Dala_lig_C"/>
    <property type="match status" value="1"/>
</dbReference>
<sequence>METADVFQTSPIQKVTSHGHYRVLVLHGGWTLERDMSLESGRGIINALKTLGHSVEAFDPPRNLQEIVKGICNSFDGSGPEVIFNMLLGGEGEGGTIHGVIELLGIPYTSSGVHASAAAIHKGFCRSIMKDVGISCPPGRVMSLQEYKDKGWSYPHIVKAPLEGSSISVSFVDNNDKRNKVISNWSYGEDILVEDYIPGREVKIAVYGGRAMGAKESTFKAPIYDYQTRYTKGAAQHTISPTLPPDVSKQMHMWAELAHKTLHCRGITVTDFRYNPDAPVGNQVYFLEINTQPGFTENSSVPHIAKHYDWSFADCVAFVLDEAIKTRL</sequence>
<dbReference type="Proteomes" id="UP001497623">
    <property type="component" value="Unassembled WGS sequence"/>
</dbReference>
<evidence type="ECO:0000313" key="6">
    <source>
        <dbReference type="EMBL" id="CAL4139147.1"/>
    </source>
</evidence>
<dbReference type="GO" id="GO:0046872">
    <property type="term" value="F:metal ion binding"/>
    <property type="evidence" value="ECO:0007669"/>
    <property type="project" value="InterPro"/>
</dbReference>
<dbReference type="PROSITE" id="PS50975">
    <property type="entry name" value="ATP_GRASP"/>
    <property type="match status" value="1"/>
</dbReference>
<dbReference type="InterPro" id="IPR011761">
    <property type="entry name" value="ATP-grasp"/>
</dbReference>
<comment type="caution">
    <text evidence="6">The sequence shown here is derived from an EMBL/GenBank/DDBJ whole genome shotgun (WGS) entry which is preliminary data.</text>
</comment>
<gene>
    <name evidence="6" type="ORF">MNOR_LOCUS28372</name>
</gene>
<comment type="similarity">
    <text evidence="1">Belongs to the D-alanine--D-alanine ligase family.</text>
</comment>
<dbReference type="Gene3D" id="3.30.470.20">
    <property type="entry name" value="ATP-grasp fold, B domain"/>
    <property type="match status" value="1"/>
</dbReference>
<evidence type="ECO:0000259" key="5">
    <source>
        <dbReference type="PROSITE" id="PS50975"/>
    </source>
</evidence>
<dbReference type="PANTHER" id="PTHR23132">
    <property type="entry name" value="D-ALANINE--D-ALANINE LIGASE"/>
    <property type="match status" value="1"/>
</dbReference>
<dbReference type="Gene3D" id="3.30.1490.20">
    <property type="entry name" value="ATP-grasp fold, A domain"/>
    <property type="match status" value="1"/>
</dbReference>
<evidence type="ECO:0000313" key="7">
    <source>
        <dbReference type="Proteomes" id="UP001497623"/>
    </source>
</evidence>
<proteinExistence type="inferred from homology"/>
<evidence type="ECO:0000256" key="3">
    <source>
        <dbReference type="ARBA" id="ARBA00023316"/>
    </source>
</evidence>
<dbReference type="GO" id="GO:0008716">
    <property type="term" value="F:D-alanine-D-alanine ligase activity"/>
    <property type="evidence" value="ECO:0007669"/>
    <property type="project" value="InterPro"/>
</dbReference>
<reference evidence="6 7" key="1">
    <citation type="submission" date="2024-05" db="EMBL/GenBank/DDBJ databases">
        <authorList>
            <person name="Wallberg A."/>
        </authorList>
    </citation>
    <scope>NUCLEOTIDE SEQUENCE [LARGE SCALE GENOMIC DNA]</scope>
</reference>
<dbReference type="InterPro" id="IPR016185">
    <property type="entry name" value="PreATP-grasp_dom_sf"/>
</dbReference>